<sequence>MPVQAFSFPVPETRFFQLYIKLSIVLQNAVRAVLMNLDNLQPFTTQHFNIFPYKSRWERVSELRFKKGDMKLSAYPFLLTLYVETTEPVPQHTGEQHPVACMCLNSAVMGQNYSARSENRRHDLLGI</sequence>
<accession>A0A3B4CPM9</accession>
<evidence type="ECO:0000313" key="2">
    <source>
        <dbReference type="Proteomes" id="UP001501920"/>
    </source>
</evidence>
<dbReference type="PANTHER" id="PTHR35824:SF1">
    <property type="entry name" value="MEMBRANE-ANCHORED JUNCTION PROTEIN"/>
    <property type="match status" value="1"/>
</dbReference>
<dbReference type="STRING" id="42514.ENSPNAP00000013310"/>
<dbReference type="GO" id="GO:0003677">
    <property type="term" value="F:DNA binding"/>
    <property type="evidence" value="ECO:0007669"/>
    <property type="project" value="InterPro"/>
</dbReference>
<reference evidence="1" key="2">
    <citation type="submission" date="2025-08" db="UniProtKB">
        <authorList>
            <consortium name="Ensembl"/>
        </authorList>
    </citation>
    <scope>IDENTIFICATION</scope>
</reference>
<dbReference type="Ensembl" id="ENSPNAT00000020843.2">
    <property type="protein sequence ID" value="ENSPNAP00000013310.2"/>
    <property type="gene ID" value="ENSPNAG00000019156.2"/>
</dbReference>
<dbReference type="Proteomes" id="UP001501920">
    <property type="component" value="Chromosome 2"/>
</dbReference>
<dbReference type="Pfam" id="PF15077">
    <property type="entry name" value="MAJIN"/>
    <property type="match status" value="1"/>
</dbReference>
<dbReference type="AlphaFoldDB" id="A0A3B4CPM9"/>
<dbReference type="PANTHER" id="PTHR35824">
    <property type="entry name" value="MEMBRANE-ANCHORED JUNCTION PROTEIN MAJIN"/>
    <property type="match status" value="1"/>
</dbReference>
<dbReference type="GO" id="GO:0007129">
    <property type="term" value="P:homologous chromosome pairing at meiosis"/>
    <property type="evidence" value="ECO:0007669"/>
    <property type="project" value="TreeGrafter"/>
</dbReference>
<keyword evidence="2" id="KW-1185">Reference proteome</keyword>
<dbReference type="InterPro" id="IPR027816">
    <property type="entry name" value="MAJIN"/>
</dbReference>
<dbReference type="GO" id="GO:0070197">
    <property type="term" value="P:meiotic attachment of telomere to nuclear envelope"/>
    <property type="evidence" value="ECO:0007669"/>
    <property type="project" value="TreeGrafter"/>
</dbReference>
<organism evidence="1 2">
    <name type="scientific">Pygocentrus nattereri</name>
    <name type="common">Red-bellied piranha</name>
    <dbReference type="NCBI Taxonomy" id="42514"/>
    <lineage>
        <taxon>Eukaryota</taxon>
        <taxon>Metazoa</taxon>
        <taxon>Chordata</taxon>
        <taxon>Craniata</taxon>
        <taxon>Vertebrata</taxon>
        <taxon>Euteleostomi</taxon>
        <taxon>Actinopterygii</taxon>
        <taxon>Neopterygii</taxon>
        <taxon>Teleostei</taxon>
        <taxon>Ostariophysi</taxon>
        <taxon>Characiformes</taxon>
        <taxon>Characoidei</taxon>
        <taxon>Pygocentrus</taxon>
    </lineage>
</organism>
<proteinExistence type="predicted"/>
<name>A0A3B4CPM9_PYGNA</name>
<protein>
    <submittedName>
        <fullName evidence="1">Uncharacterized protein</fullName>
    </submittedName>
</protein>
<evidence type="ECO:0000313" key="1">
    <source>
        <dbReference type="Ensembl" id="ENSPNAP00000013310.2"/>
    </source>
</evidence>
<reference evidence="1" key="3">
    <citation type="submission" date="2025-09" db="UniProtKB">
        <authorList>
            <consortium name="Ensembl"/>
        </authorList>
    </citation>
    <scope>IDENTIFICATION</scope>
</reference>
<dbReference type="GO" id="GO:0005637">
    <property type="term" value="C:nuclear inner membrane"/>
    <property type="evidence" value="ECO:0007669"/>
    <property type="project" value="TreeGrafter"/>
</dbReference>
<reference evidence="1 2" key="1">
    <citation type="submission" date="2020-10" db="EMBL/GenBank/DDBJ databases">
        <title>Pygocentrus nattereri (red-bellied piranha) genome, fPygNat1, primary haplotype.</title>
        <authorList>
            <person name="Myers G."/>
            <person name="Meyer A."/>
            <person name="Karagic N."/>
            <person name="Pippel M."/>
            <person name="Winkler S."/>
            <person name="Tracey A."/>
            <person name="Wood J."/>
            <person name="Formenti G."/>
            <person name="Howe K."/>
            <person name="Fedrigo O."/>
            <person name="Jarvis E.D."/>
        </authorList>
    </citation>
    <scope>NUCLEOTIDE SEQUENCE [LARGE SCALE GENOMIC DNA]</scope>
</reference>
<dbReference type="GeneTree" id="ENSGT01060000249679"/>